<name>A0ABN0TMD2_9PSEU</name>
<dbReference type="EMBL" id="BAAABU010000004">
    <property type="protein sequence ID" value="GAA0225352.1"/>
    <property type="molecule type" value="Genomic_DNA"/>
</dbReference>
<gene>
    <name evidence="2" type="ORF">GCM10010492_24440</name>
</gene>
<organism evidence="2 3">
    <name type="scientific">Saccharothrix mutabilis subsp. mutabilis</name>
    <dbReference type="NCBI Taxonomy" id="66855"/>
    <lineage>
        <taxon>Bacteria</taxon>
        <taxon>Bacillati</taxon>
        <taxon>Actinomycetota</taxon>
        <taxon>Actinomycetes</taxon>
        <taxon>Pseudonocardiales</taxon>
        <taxon>Pseudonocardiaceae</taxon>
        <taxon>Saccharothrix</taxon>
    </lineage>
</organism>
<accession>A0ABN0TMD2</accession>
<comment type="caution">
    <text evidence="2">The sequence shown here is derived from an EMBL/GenBank/DDBJ whole genome shotgun (WGS) entry which is preliminary data.</text>
</comment>
<keyword evidence="1" id="KW-0732">Signal</keyword>
<evidence type="ECO:0000313" key="2">
    <source>
        <dbReference type="EMBL" id="GAA0225352.1"/>
    </source>
</evidence>
<protein>
    <recommendedName>
        <fullName evidence="4">Secreted protein</fullName>
    </recommendedName>
</protein>
<dbReference type="Proteomes" id="UP001500416">
    <property type="component" value="Unassembled WGS sequence"/>
</dbReference>
<keyword evidence="3" id="KW-1185">Reference proteome</keyword>
<proteinExistence type="predicted"/>
<evidence type="ECO:0000313" key="3">
    <source>
        <dbReference type="Proteomes" id="UP001500416"/>
    </source>
</evidence>
<sequence>MAAVGVAAVSGAAGAAVAGVVAPASSAAAKATVPTCRNTLVVLVRGVRAAIGEVVMAITFADPPDTDRSPP</sequence>
<feature type="signal peptide" evidence="1">
    <location>
        <begin position="1"/>
        <end position="18"/>
    </location>
</feature>
<feature type="chain" id="PRO_5047513106" description="Secreted protein" evidence="1">
    <location>
        <begin position="19"/>
        <end position="71"/>
    </location>
</feature>
<reference evidence="2 3" key="1">
    <citation type="journal article" date="2019" name="Int. J. Syst. Evol. Microbiol.">
        <title>The Global Catalogue of Microorganisms (GCM) 10K type strain sequencing project: providing services to taxonomists for standard genome sequencing and annotation.</title>
        <authorList>
            <consortium name="The Broad Institute Genomics Platform"/>
            <consortium name="The Broad Institute Genome Sequencing Center for Infectious Disease"/>
            <person name="Wu L."/>
            <person name="Ma J."/>
        </authorList>
    </citation>
    <scope>NUCLEOTIDE SEQUENCE [LARGE SCALE GENOMIC DNA]</scope>
    <source>
        <strain evidence="2 3">JCM 3380</strain>
    </source>
</reference>
<evidence type="ECO:0000256" key="1">
    <source>
        <dbReference type="SAM" id="SignalP"/>
    </source>
</evidence>
<evidence type="ECO:0008006" key="4">
    <source>
        <dbReference type="Google" id="ProtNLM"/>
    </source>
</evidence>